<comment type="caution">
    <text evidence="2">The sequence shown here is derived from an EMBL/GenBank/DDBJ whole genome shotgun (WGS) entry which is preliminary data.</text>
</comment>
<dbReference type="InterPro" id="IPR000834">
    <property type="entry name" value="Peptidase_M14"/>
</dbReference>
<dbReference type="AlphaFoldDB" id="A0A318LTW7"/>
<dbReference type="GO" id="GO:0008270">
    <property type="term" value="F:zinc ion binding"/>
    <property type="evidence" value="ECO:0007669"/>
    <property type="project" value="InterPro"/>
</dbReference>
<keyword evidence="3" id="KW-1185">Reference proteome</keyword>
<evidence type="ECO:0000313" key="2">
    <source>
        <dbReference type="EMBL" id="PXY35827.1"/>
    </source>
</evidence>
<organism evidence="2 3">
    <name type="scientific">Prauserella flavalba</name>
    <dbReference type="NCBI Taxonomy" id="1477506"/>
    <lineage>
        <taxon>Bacteria</taxon>
        <taxon>Bacillati</taxon>
        <taxon>Actinomycetota</taxon>
        <taxon>Actinomycetes</taxon>
        <taxon>Pseudonocardiales</taxon>
        <taxon>Pseudonocardiaceae</taxon>
        <taxon>Prauserella</taxon>
    </lineage>
</organism>
<dbReference type="GO" id="GO:0006508">
    <property type="term" value="P:proteolysis"/>
    <property type="evidence" value="ECO:0007669"/>
    <property type="project" value="InterPro"/>
</dbReference>
<proteinExistence type="predicted"/>
<evidence type="ECO:0000259" key="1">
    <source>
        <dbReference type="Pfam" id="PF00246"/>
    </source>
</evidence>
<dbReference type="Gene3D" id="3.40.630.10">
    <property type="entry name" value="Zn peptidases"/>
    <property type="match status" value="1"/>
</dbReference>
<dbReference type="Proteomes" id="UP000247892">
    <property type="component" value="Unassembled WGS sequence"/>
</dbReference>
<dbReference type="SUPFAM" id="SSF53187">
    <property type="entry name" value="Zn-dependent exopeptidases"/>
    <property type="match status" value="1"/>
</dbReference>
<name>A0A318LTW7_9PSEU</name>
<dbReference type="Pfam" id="PF00246">
    <property type="entry name" value="Peptidase_M14"/>
    <property type="match status" value="1"/>
</dbReference>
<protein>
    <recommendedName>
        <fullName evidence="1">Peptidase M14 domain-containing protein</fullName>
    </recommendedName>
</protein>
<dbReference type="RefSeq" id="WP_110335834.1">
    <property type="nucleotide sequence ID" value="NZ_JBHVKT010000016.1"/>
</dbReference>
<reference evidence="2 3" key="1">
    <citation type="submission" date="2016-07" db="EMBL/GenBank/DDBJ databases">
        <title>Draft genome sequence of Prauserella sp. YIM 121212, isolated from alkaline soil.</title>
        <authorList>
            <person name="Ruckert C."/>
            <person name="Albersmeier A."/>
            <person name="Jiang C.-L."/>
            <person name="Jiang Y."/>
            <person name="Kalinowski J."/>
            <person name="Schneider O."/>
            <person name="Winkler A."/>
            <person name="Zotchev S.B."/>
        </authorList>
    </citation>
    <scope>NUCLEOTIDE SEQUENCE [LARGE SCALE GENOMIC DNA]</scope>
    <source>
        <strain evidence="2 3">YIM 121212</strain>
    </source>
</reference>
<dbReference type="GO" id="GO:0004181">
    <property type="term" value="F:metallocarboxypeptidase activity"/>
    <property type="evidence" value="ECO:0007669"/>
    <property type="project" value="InterPro"/>
</dbReference>
<evidence type="ECO:0000313" key="3">
    <source>
        <dbReference type="Proteomes" id="UP000247892"/>
    </source>
</evidence>
<dbReference type="OrthoDB" id="4499135at2"/>
<dbReference type="EMBL" id="MASU01000005">
    <property type="protein sequence ID" value="PXY35827.1"/>
    <property type="molecule type" value="Genomic_DNA"/>
</dbReference>
<accession>A0A318LTW7</accession>
<sequence>MLSEWLVKEIDEVPPFTAFAGVDELHRRLRAVASAYPEITRLRRVGTSRQGEPLLCLSVDADADLPVALVFGLPHPNEPIGGLTALHLAERLCADAGLRERLGHRWEIIACIDPDGLRLNEGWLAGPFTREHYSRHFYRPAGGDQVEWTFPLDYKDAYFDAALPETQALMRLIDQLRPALVCSLHNSELGGVYYYLNRPETVLYPVLQEIPQLLGLPLDRGEPEGPHMVRLADAVFRASSIRPAYDRLVENGGRWPGDSGDNTASYAQRYGALALISEVPHWKDSATADETPSDTPYSAALATKASHLDELHAVLRAGLDAVEGGLMVPDSPYWRATRFFATFLSGAAESARQRSGLAESRRPATVAEVASLAGDVHCFRLRYGGILLRALDGELAVGNVRSAVRAARERVASRYDRWLAEDAAVEAYEVIPIRPLVATQYAATIAAAEYLTSRAAMPASG</sequence>
<feature type="domain" description="Peptidase M14" evidence="1">
    <location>
        <begin position="28"/>
        <end position="195"/>
    </location>
</feature>
<gene>
    <name evidence="2" type="ORF">BA062_10135</name>
</gene>